<evidence type="ECO:0000313" key="1">
    <source>
        <dbReference type="EMBL" id="OIW27732.1"/>
    </source>
</evidence>
<dbReference type="InParanoid" id="A0A1J7JEQ2"/>
<accession>A0A1J7JEQ2</accession>
<evidence type="ECO:0000313" key="2">
    <source>
        <dbReference type="Proteomes" id="UP000182658"/>
    </source>
</evidence>
<dbReference type="EMBL" id="KV875099">
    <property type="protein sequence ID" value="OIW27732.1"/>
    <property type="molecule type" value="Genomic_DNA"/>
</dbReference>
<proteinExistence type="predicted"/>
<dbReference type="AlphaFoldDB" id="A0A1J7JEQ2"/>
<reference evidence="1 2" key="1">
    <citation type="submission" date="2016-10" db="EMBL/GenBank/DDBJ databases">
        <title>Draft genome sequence of Coniochaeta ligniaria NRRL30616, a lignocellulolytic fungus for bioabatement of inhibitors in plant biomass hydrolysates.</title>
        <authorList>
            <consortium name="DOE Joint Genome Institute"/>
            <person name="Jimenez D.J."/>
            <person name="Hector R.E."/>
            <person name="Riley R."/>
            <person name="Sun H."/>
            <person name="Grigoriev I.V."/>
            <person name="Van Elsas J.D."/>
            <person name="Nichols N.N."/>
        </authorList>
    </citation>
    <scope>NUCLEOTIDE SEQUENCE [LARGE SCALE GENOMIC DNA]</scope>
    <source>
        <strain evidence="1 2">NRRL 30616</strain>
    </source>
</reference>
<name>A0A1J7JEQ2_9PEZI</name>
<protein>
    <submittedName>
        <fullName evidence="1">Uncharacterized protein</fullName>
    </submittedName>
</protein>
<sequence length="91" mass="10290">MLARRPSHCPGNTSPRRPQHWWWSHLESIARGTFLSLCPLNQHLAAMWAPQHVLRSFCTGSPVVMLAKKAHILGTRESGFSSCSEQSPLWK</sequence>
<organism evidence="1 2">
    <name type="scientific">Coniochaeta ligniaria NRRL 30616</name>
    <dbReference type="NCBI Taxonomy" id="1408157"/>
    <lineage>
        <taxon>Eukaryota</taxon>
        <taxon>Fungi</taxon>
        <taxon>Dikarya</taxon>
        <taxon>Ascomycota</taxon>
        <taxon>Pezizomycotina</taxon>
        <taxon>Sordariomycetes</taxon>
        <taxon>Sordariomycetidae</taxon>
        <taxon>Coniochaetales</taxon>
        <taxon>Coniochaetaceae</taxon>
        <taxon>Coniochaeta</taxon>
    </lineage>
</organism>
<gene>
    <name evidence="1" type="ORF">CONLIGDRAFT_448575</name>
</gene>
<keyword evidence="2" id="KW-1185">Reference proteome</keyword>
<dbReference type="Proteomes" id="UP000182658">
    <property type="component" value="Unassembled WGS sequence"/>
</dbReference>